<feature type="transmembrane region" description="Helical" evidence="1">
    <location>
        <begin position="12"/>
        <end position="33"/>
    </location>
</feature>
<organism evidence="2 3">
    <name type="scientific">Ziziphus jujuba var. spinosa</name>
    <dbReference type="NCBI Taxonomy" id="714518"/>
    <lineage>
        <taxon>Eukaryota</taxon>
        <taxon>Viridiplantae</taxon>
        <taxon>Streptophyta</taxon>
        <taxon>Embryophyta</taxon>
        <taxon>Tracheophyta</taxon>
        <taxon>Spermatophyta</taxon>
        <taxon>Magnoliopsida</taxon>
        <taxon>eudicotyledons</taxon>
        <taxon>Gunneridae</taxon>
        <taxon>Pentapetalae</taxon>
        <taxon>rosids</taxon>
        <taxon>fabids</taxon>
        <taxon>Rosales</taxon>
        <taxon>Rhamnaceae</taxon>
        <taxon>Paliureae</taxon>
        <taxon>Ziziphus</taxon>
    </lineage>
</organism>
<name>A0A978W2R6_ZIZJJ</name>
<dbReference type="InterPro" id="IPR045016">
    <property type="entry name" value="NhaD-like"/>
</dbReference>
<reference evidence="2" key="1">
    <citation type="journal article" date="2021" name="Front. Plant Sci.">
        <title>Chromosome-Scale Genome Assembly for Chinese Sour Jujube and Insights Into Its Genome Evolution and Domestication Signature.</title>
        <authorList>
            <person name="Shen L.-Y."/>
            <person name="Luo H."/>
            <person name="Wang X.-L."/>
            <person name="Wang X.-M."/>
            <person name="Qiu X.-J."/>
            <person name="Liu H."/>
            <person name="Zhou S.-S."/>
            <person name="Jia K.-H."/>
            <person name="Nie S."/>
            <person name="Bao Y.-T."/>
            <person name="Zhang R.-G."/>
            <person name="Yun Q.-Z."/>
            <person name="Chai Y.-H."/>
            <person name="Lu J.-Y."/>
            <person name="Li Y."/>
            <person name="Zhao S.-W."/>
            <person name="Mao J.-F."/>
            <person name="Jia S.-G."/>
            <person name="Mao Y.-M."/>
        </authorList>
    </citation>
    <scope>NUCLEOTIDE SEQUENCE</scope>
    <source>
        <strain evidence="2">AT0</strain>
        <tissue evidence="2">Leaf</tissue>
    </source>
</reference>
<comment type="caution">
    <text evidence="2">The sequence shown here is derived from an EMBL/GenBank/DDBJ whole genome shotgun (WGS) entry which is preliminary data.</text>
</comment>
<feature type="transmembrane region" description="Helical" evidence="1">
    <location>
        <begin position="83"/>
        <end position="102"/>
    </location>
</feature>
<dbReference type="EMBL" id="JAEACU010000001">
    <property type="protein sequence ID" value="KAH7546250.1"/>
    <property type="molecule type" value="Genomic_DNA"/>
</dbReference>
<dbReference type="Proteomes" id="UP000813462">
    <property type="component" value="Unassembled WGS sequence"/>
</dbReference>
<evidence type="ECO:0000313" key="3">
    <source>
        <dbReference type="Proteomes" id="UP000813462"/>
    </source>
</evidence>
<gene>
    <name evidence="2" type="ORF">FEM48_Zijuj01G0180400</name>
</gene>
<proteinExistence type="predicted"/>
<dbReference type="GO" id="GO:0006814">
    <property type="term" value="P:sodium ion transport"/>
    <property type="evidence" value="ECO:0007669"/>
    <property type="project" value="InterPro"/>
</dbReference>
<dbReference type="PANTHER" id="PTHR43269:SF2">
    <property type="entry name" value="SODIUM_PROTON ANTIPORTER 1-RELATED"/>
    <property type="match status" value="1"/>
</dbReference>
<keyword evidence="1" id="KW-0472">Membrane</keyword>
<protein>
    <submittedName>
        <fullName evidence="2">Uncharacterized protein</fullName>
    </submittedName>
</protein>
<accession>A0A978W2R6</accession>
<keyword evidence="1" id="KW-0812">Transmembrane</keyword>
<dbReference type="PANTHER" id="PTHR43269">
    <property type="entry name" value="SODIUM/PROTON ANTIPORTER 1-RELATED"/>
    <property type="match status" value="1"/>
</dbReference>
<sequence length="111" mass="12454">MANYLNVHILNVQLIASAIVVVLVVIDNVPLVAATMGMYDLTSFPIDFEFWQLIAFCTYTGGSMLVNGSASGVAYMGMEKVDFFWYLQKIMLLVLLPIQQFITSSFPYQQL</sequence>
<feature type="transmembrane region" description="Helical" evidence="1">
    <location>
        <begin position="53"/>
        <end position="76"/>
    </location>
</feature>
<dbReference type="AlphaFoldDB" id="A0A978W2R6"/>
<evidence type="ECO:0000313" key="2">
    <source>
        <dbReference type="EMBL" id="KAH7546250.1"/>
    </source>
</evidence>
<dbReference type="GO" id="GO:0015297">
    <property type="term" value="F:antiporter activity"/>
    <property type="evidence" value="ECO:0007669"/>
    <property type="project" value="InterPro"/>
</dbReference>
<evidence type="ECO:0000256" key="1">
    <source>
        <dbReference type="SAM" id="Phobius"/>
    </source>
</evidence>
<keyword evidence="1" id="KW-1133">Transmembrane helix</keyword>